<feature type="domain" description="Zn(2)-C6 fungal-type" evidence="8">
    <location>
        <begin position="23"/>
        <end position="51"/>
    </location>
</feature>
<dbReference type="Gene3D" id="4.10.240.10">
    <property type="entry name" value="Zn(2)-C6 fungal-type DNA-binding domain"/>
    <property type="match status" value="1"/>
</dbReference>
<sequence length="653" mass="73002">MSTPGQPVRKRQNRTNITRSRTGCHTCRRRRVKCDEGKPSCRACIRLDLTCDGYGSVVRYRFAEPRVLQPAPQSSDTAAARKSVAQGIDTTNAVPSERASTEGERRVSGVSPANDGDNRSYNGSDWSRGSGPSPMYSTPASRSMSGDGDFKTPLSDHTIEGSSARMDEYYFTQWATCVSRMFPPVFSELYSNMPEFMPLRHAILALAASHLAHTESHRTPGEADQISMYIPNRNHRYQSLQYYGKGVAELAQYVGVASSETLCHQVATSILFHHHEMNTGSLSGAVDHLENLCRLHGSPETGRQLESSRLGQKLLIAWRGVHSLILNKQGTVGSGRVRSLSALTPNFLKPAVSDLATSYESIAQLVVEAFMTTRTVIIDWFICRAQCLTTPEQRHAAFGGLLQQLNLPDARECSSLQLAEADDSYRRTLESQRAKLDAWHSKLDMSELPIESFTSTSIDPIRETDGKLEVEPLRFRSYEAAMTYAYYAAAQFSSASRTFDRMADLTTPNLSSGFSREKYPWESVILRIASGLNPNDCLYKHTFQIGIISFLIICATSCPHVSVVNWINAWVERLEDHGMAVEDGMPLTLIKRLLRLVTMMKRSGHDIYRLSMVDSDIREKWDFYRTDKPFLMAICGKDRLKGILYNNVVSLPA</sequence>
<dbReference type="AlphaFoldDB" id="A0A0U5FZ62"/>
<dbReference type="PROSITE" id="PS50048">
    <property type="entry name" value="ZN2_CY6_FUNGAL_2"/>
    <property type="match status" value="1"/>
</dbReference>
<dbReference type="GO" id="GO:0000981">
    <property type="term" value="F:DNA-binding transcription factor activity, RNA polymerase II-specific"/>
    <property type="evidence" value="ECO:0007669"/>
    <property type="project" value="InterPro"/>
</dbReference>
<keyword evidence="1" id="KW-0479">Metal-binding</keyword>
<dbReference type="OMA" id="YQSLQYY"/>
<dbReference type="InterPro" id="IPR036864">
    <property type="entry name" value="Zn2-C6_fun-type_DNA-bd_sf"/>
</dbReference>
<reference evidence="10" key="1">
    <citation type="journal article" date="2016" name="Genome Announc.">
        <title>Draft genome sequences of fungus Aspergillus calidoustus.</title>
        <authorList>
            <person name="Horn F."/>
            <person name="Linde J."/>
            <person name="Mattern D.J."/>
            <person name="Walther G."/>
            <person name="Guthke R."/>
            <person name="Scherlach K."/>
            <person name="Martin K."/>
            <person name="Brakhage A.A."/>
            <person name="Petzke L."/>
            <person name="Valiante V."/>
        </authorList>
    </citation>
    <scope>NUCLEOTIDE SEQUENCE [LARGE SCALE GENOMIC DNA]</scope>
    <source>
        <strain evidence="10">SF006504</strain>
    </source>
</reference>
<dbReference type="OrthoDB" id="39175at2759"/>
<dbReference type="PANTHER" id="PTHR36206:SF13">
    <property type="entry name" value="TRANSCRIPTIONAL REGULATORY PROTEIN MOC3"/>
    <property type="match status" value="1"/>
</dbReference>
<keyword evidence="5" id="KW-0804">Transcription</keyword>
<dbReference type="Proteomes" id="UP000054771">
    <property type="component" value="Unassembled WGS sequence"/>
</dbReference>
<protein>
    <recommendedName>
        <fullName evidence="8">Zn(2)-C6 fungal-type domain-containing protein</fullName>
    </recommendedName>
</protein>
<evidence type="ECO:0000313" key="10">
    <source>
        <dbReference type="Proteomes" id="UP000054771"/>
    </source>
</evidence>
<evidence type="ECO:0000256" key="4">
    <source>
        <dbReference type="ARBA" id="ARBA00023125"/>
    </source>
</evidence>
<dbReference type="Pfam" id="PF00172">
    <property type="entry name" value="Zn_clus"/>
    <property type="match status" value="1"/>
</dbReference>
<keyword evidence="10" id="KW-1185">Reference proteome</keyword>
<feature type="region of interest" description="Disordered" evidence="7">
    <location>
        <begin position="69"/>
        <end position="149"/>
    </location>
</feature>
<evidence type="ECO:0000256" key="1">
    <source>
        <dbReference type="ARBA" id="ARBA00022723"/>
    </source>
</evidence>
<organism evidence="9 10">
    <name type="scientific">Aspergillus calidoustus</name>
    <dbReference type="NCBI Taxonomy" id="454130"/>
    <lineage>
        <taxon>Eukaryota</taxon>
        <taxon>Fungi</taxon>
        <taxon>Dikarya</taxon>
        <taxon>Ascomycota</taxon>
        <taxon>Pezizomycotina</taxon>
        <taxon>Eurotiomycetes</taxon>
        <taxon>Eurotiomycetidae</taxon>
        <taxon>Eurotiales</taxon>
        <taxon>Aspergillaceae</taxon>
        <taxon>Aspergillus</taxon>
        <taxon>Aspergillus subgen. Nidulantes</taxon>
    </lineage>
</organism>
<proteinExistence type="predicted"/>
<evidence type="ECO:0000313" key="9">
    <source>
        <dbReference type="EMBL" id="CEL04848.1"/>
    </source>
</evidence>
<keyword evidence="6" id="KW-0539">Nucleus</keyword>
<keyword evidence="4" id="KW-0238">DNA-binding</keyword>
<evidence type="ECO:0000259" key="8">
    <source>
        <dbReference type="PROSITE" id="PS50048"/>
    </source>
</evidence>
<evidence type="ECO:0000256" key="6">
    <source>
        <dbReference type="ARBA" id="ARBA00023242"/>
    </source>
</evidence>
<keyword evidence="3" id="KW-0805">Transcription regulation</keyword>
<gene>
    <name evidence="9" type="ORF">ASPCAL05972</name>
</gene>
<dbReference type="SMART" id="SM00066">
    <property type="entry name" value="GAL4"/>
    <property type="match status" value="1"/>
</dbReference>
<accession>A0A0U5FZ62</accession>
<dbReference type="GO" id="GO:0003677">
    <property type="term" value="F:DNA binding"/>
    <property type="evidence" value="ECO:0007669"/>
    <property type="project" value="UniProtKB-KW"/>
</dbReference>
<dbReference type="CDD" id="cd00067">
    <property type="entry name" value="GAL4"/>
    <property type="match status" value="1"/>
</dbReference>
<dbReference type="GO" id="GO:0008270">
    <property type="term" value="F:zinc ion binding"/>
    <property type="evidence" value="ECO:0007669"/>
    <property type="project" value="InterPro"/>
</dbReference>
<keyword evidence="2" id="KW-0862">Zinc</keyword>
<evidence type="ECO:0000256" key="2">
    <source>
        <dbReference type="ARBA" id="ARBA00022833"/>
    </source>
</evidence>
<dbReference type="InterPro" id="IPR052360">
    <property type="entry name" value="Transcr_Regulatory_Proteins"/>
</dbReference>
<dbReference type="InterPro" id="IPR001138">
    <property type="entry name" value="Zn2Cys6_DnaBD"/>
</dbReference>
<dbReference type="PANTHER" id="PTHR36206">
    <property type="entry name" value="ASPERCRYPTIN BIOSYNTHESIS CLUSTER-SPECIFIC TRANSCRIPTION REGULATOR ATNN-RELATED"/>
    <property type="match status" value="1"/>
</dbReference>
<evidence type="ECO:0000256" key="5">
    <source>
        <dbReference type="ARBA" id="ARBA00023163"/>
    </source>
</evidence>
<feature type="compositionally biased region" description="Polar residues" evidence="7">
    <location>
        <begin position="135"/>
        <end position="144"/>
    </location>
</feature>
<dbReference type="SUPFAM" id="SSF57701">
    <property type="entry name" value="Zn2/Cys6 DNA-binding domain"/>
    <property type="match status" value="1"/>
</dbReference>
<dbReference type="STRING" id="454130.A0A0U5FZ62"/>
<evidence type="ECO:0000256" key="7">
    <source>
        <dbReference type="SAM" id="MobiDB-lite"/>
    </source>
</evidence>
<dbReference type="EMBL" id="CDMC01000004">
    <property type="protein sequence ID" value="CEL04848.1"/>
    <property type="molecule type" value="Genomic_DNA"/>
</dbReference>
<evidence type="ECO:0000256" key="3">
    <source>
        <dbReference type="ARBA" id="ARBA00023015"/>
    </source>
</evidence>
<dbReference type="PROSITE" id="PS00463">
    <property type="entry name" value="ZN2_CY6_FUNGAL_1"/>
    <property type="match status" value="1"/>
</dbReference>
<name>A0A0U5FZ62_ASPCI</name>